<dbReference type="Gene3D" id="1.10.10.580">
    <property type="entry name" value="Structural maintenance of chromosome 1. Chain E"/>
    <property type="match status" value="1"/>
</dbReference>
<dbReference type="InterPro" id="IPR003768">
    <property type="entry name" value="ScpA"/>
</dbReference>
<organism evidence="2 3">
    <name type="scientific">Candidatus Falkowbacteria bacterium CG10_big_fil_rev_8_21_14_0_10_37_14</name>
    <dbReference type="NCBI Taxonomy" id="1974561"/>
    <lineage>
        <taxon>Bacteria</taxon>
        <taxon>Candidatus Falkowiibacteriota</taxon>
    </lineage>
</organism>
<proteinExistence type="predicted"/>
<dbReference type="Pfam" id="PF02616">
    <property type="entry name" value="SMC_ScpA"/>
    <property type="match status" value="1"/>
</dbReference>
<dbReference type="Proteomes" id="UP000228533">
    <property type="component" value="Unassembled WGS sequence"/>
</dbReference>
<dbReference type="PANTHER" id="PTHR33969:SF2">
    <property type="entry name" value="SEGREGATION AND CONDENSATION PROTEIN A"/>
    <property type="match status" value="1"/>
</dbReference>
<accession>A0A2M6WTQ3</accession>
<dbReference type="PANTHER" id="PTHR33969">
    <property type="entry name" value="SEGREGATION AND CONDENSATION PROTEIN A"/>
    <property type="match status" value="1"/>
</dbReference>
<sequence>MLIQLEKFEGPLALLLKMIEGEELDITTISLAKIADEYVAYIKNHPEIDPEEIADFLVVAAKLLLIKSRALLPYLYPAEDSEVDDFATQVRMYKEYLRASKLIEKLVATNQRSYLREFSKQSWSEAIPKFTAPTSITADRLRMIAEDIVARWSPAQKLDNSTLHDHMNIEDKIEHIRQLLSKNSYFYFNNFIKNAKSKTEVIVGFLAVLELMKQRDILIEQVALFGEIEVKLK</sequence>
<dbReference type="Gene3D" id="6.10.250.2410">
    <property type="match status" value="1"/>
</dbReference>
<reference evidence="3" key="1">
    <citation type="submission" date="2017-09" db="EMBL/GenBank/DDBJ databases">
        <title>Depth-based differentiation of microbial function through sediment-hosted aquifers and enrichment of novel symbionts in the deep terrestrial subsurface.</title>
        <authorList>
            <person name="Probst A.J."/>
            <person name="Ladd B."/>
            <person name="Jarett J.K."/>
            <person name="Geller-Mcgrath D.E."/>
            <person name="Sieber C.M.K."/>
            <person name="Emerson J.B."/>
            <person name="Anantharaman K."/>
            <person name="Thomas B.C."/>
            <person name="Malmstrom R."/>
            <person name="Stieglmeier M."/>
            <person name="Klingl A."/>
            <person name="Woyke T."/>
            <person name="Ryan C.M."/>
            <person name="Banfield J.F."/>
        </authorList>
    </citation>
    <scope>NUCLEOTIDE SEQUENCE [LARGE SCALE GENOMIC DNA]</scope>
</reference>
<dbReference type="EMBL" id="PFAM01000012">
    <property type="protein sequence ID" value="PIT96160.1"/>
    <property type="molecule type" value="Genomic_DNA"/>
</dbReference>
<dbReference type="InterPro" id="IPR023093">
    <property type="entry name" value="ScpA-like_C"/>
</dbReference>
<evidence type="ECO:0000256" key="1">
    <source>
        <dbReference type="ARBA" id="ARBA00044777"/>
    </source>
</evidence>
<gene>
    <name evidence="2" type="ORF">COT94_01690</name>
</gene>
<evidence type="ECO:0000313" key="2">
    <source>
        <dbReference type="EMBL" id="PIT96160.1"/>
    </source>
</evidence>
<evidence type="ECO:0000313" key="3">
    <source>
        <dbReference type="Proteomes" id="UP000228533"/>
    </source>
</evidence>
<name>A0A2M6WTQ3_9BACT</name>
<protein>
    <recommendedName>
        <fullName evidence="1">Segregation and condensation protein A</fullName>
    </recommendedName>
</protein>
<comment type="caution">
    <text evidence="2">The sequence shown here is derived from an EMBL/GenBank/DDBJ whole genome shotgun (WGS) entry which is preliminary data.</text>
</comment>
<dbReference type="AlphaFoldDB" id="A0A2M6WTQ3"/>